<feature type="signal peptide" evidence="3">
    <location>
        <begin position="1"/>
        <end position="22"/>
    </location>
</feature>
<dbReference type="HOGENOM" id="CLU_042546_0_0_1"/>
<feature type="chain" id="PRO_5001587766" description="Mid2 domain-containing protein" evidence="3">
    <location>
        <begin position="23"/>
        <end position="330"/>
    </location>
</feature>
<organism evidence="4 5">
    <name type="scientific">Pycnoporus cinnabarinus</name>
    <name type="common">Cinnabar-red polypore</name>
    <name type="synonym">Trametes cinnabarina</name>
    <dbReference type="NCBI Taxonomy" id="5643"/>
    <lineage>
        <taxon>Eukaryota</taxon>
        <taxon>Fungi</taxon>
        <taxon>Dikarya</taxon>
        <taxon>Basidiomycota</taxon>
        <taxon>Agaricomycotina</taxon>
        <taxon>Agaricomycetes</taxon>
        <taxon>Polyporales</taxon>
        <taxon>Polyporaceae</taxon>
        <taxon>Trametes</taxon>
    </lineage>
</organism>
<dbReference type="Proteomes" id="UP000029665">
    <property type="component" value="Unassembled WGS sequence"/>
</dbReference>
<dbReference type="EMBL" id="CCBP010000460">
    <property type="protein sequence ID" value="CDO77637.1"/>
    <property type="molecule type" value="Genomic_DNA"/>
</dbReference>
<keyword evidence="2" id="KW-0472">Membrane</keyword>
<keyword evidence="3" id="KW-0732">Signal</keyword>
<evidence type="ECO:0008006" key="6">
    <source>
        <dbReference type="Google" id="ProtNLM"/>
    </source>
</evidence>
<feature type="region of interest" description="Disordered" evidence="1">
    <location>
        <begin position="172"/>
        <end position="206"/>
    </location>
</feature>
<gene>
    <name evidence="4" type="ORF">BN946_scf184946.g31</name>
</gene>
<comment type="caution">
    <text evidence="4">The sequence shown here is derived from an EMBL/GenBank/DDBJ whole genome shotgun (WGS) entry which is preliminary data.</text>
</comment>
<reference evidence="4" key="1">
    <citation type="submission" date="2014-01" db="EMBL/GenBank/DDBJ databases">
        <title>The genome of the white-rot fungus Pycnoporus cinnabarinus: a basidiomycete model with a versatile arsenal for lignocellulosic biomass breakdown.</title>
        <authorList>
            <person name="Levasseur A."/>
            <person name="Lomascolo A."/>
            <person name="Ruiz-Duenas F.J."/>
            <person name="Uzan E."/>
            <person name="Piumi F."/>
            <person name="Kues U."/>
            <person name="Ram A.F.J."/>
            <person name="Murat C."/>
            <person name="Haon M."/>
            <person name="Benoit I."/>
            <person name="Arfi Y."/>
            <person name="Chevret D."/>
            <person name="Drula E."/>
            <person name="Kwon M.J."/>
            <person name="Gouret P."/>
            <person name="Lesage-Meessen L."/>
            <person name="Lombard V."/>
            <person name="Mariette J."/>
            <person name="Noirot C."/>
            <person name="Park J."/>
            <person name="Patyshakuliyeva A."/>
            <person name="Wieneger R.A.B."/>
            <person name="Wosten H.A.B."/>
            <person name="Martin F."/>
            <person name="Coutinho P.M."/>
            <person name="de Vries R."/>
            <person name="Martinez A.T."/>
            <person name="Klopp C."/>
            <person name="Pontarotti P."/>
            <person name="Henrissat B."/>
            <person name="Record E."/>
        </authorList>
    </citation>
    <scope>NUCLEOTIDE SEQUENCE [LARGE SCALE GENOMIC DNA]</scope>
    <source>
        <strain evidence="4">BRFM137</strain>
    </source>
</reference>
<sequence>MLGQSKSATLALLLLFLAVVHAVPLDSQKRTLNSSLRLARDGDNLSQSTTVQTTNTIQTAVGPMLQTCTITLDPITGDNGEPLVRETKSCSISMTSSGNNASGSSGTDSSSSSSSSSSDSASSSSDSASATDSPASATQTDASASATATDSASAPATTGAVGVNGVSQIPGSALPTGATGTTAATATGASDSSQATATASPAPGGGAVSAAGFSTIDASAVATDTNAAASATPAPSGTGTAAGDLANSTASSATSAADTAQSSAASFQLPGTHLSVLPIGLGIFAGISVIALIVVGLVTYERTKYRKAFRQRKLAESGAAMGYGGMAQAA</sequence>
<dbReference type="STRING" id="5643.A0A060SSW6"/>
<keyword evidence="5" id="KW-1185">Reference proteome</keyword>
<feature type="region of interest" description="Disordered" evidence="1">
    <location>
        <begin position="92"/>
        <end position="157"/>
    </location>
</feature>
<evidence type="ECO:0000256" key="3">
    <source>
        <dbReference type="SAM" id="SignalP"/>
    </source>
</evidence>
<dbReference type="OrthoDB" id="2596908at2759"/>
<evidence type="ECO:0000313" key="5">
    <source>
        <dbReference type="Proteomes" id="UP000029665"/>
    </source>
</evidence>
<proteinExistence type="predicted"/>
<accession>A0A060SSW6</accession>
<dbReference type="OMA" id="MLQTCTI"/>
<name>A0A060SSW6_PYCCI</name>
<keyword evidence="2" id="KW-1133">Transmembrane helix</keyword>
<feature type="compositionally biased region" description="Low complexity" evidence="1">
    <location>
        <begin position="95"/>
        <end position="157"/>
    </location>
</feature>
<protein>
    <recommendedName>
        <fullName evidence="6">Mid2 domain-containing protein</fullName>
    </recommendedName>
</protein>
<evidence type="ECO:0000256" key="1">
    <source>
        <dbReference type="SAM" id="MobiDB-lite"/>
    </source>
</evidence>
<feature type="transmembrane region" description="Helical" evidence="2">
    <location>
        <begin position="276"/>
        <end position="300"/>
    </location>
</feature>
<dbReference type="AlphaFoldDB" id="A0A060SSW6"/>
<evidence type="ECO:0000256" key="2">
    <source>
        <dbReference type="SAM" id="Phobius"/>
    </source>
</evidence>
<evidence type="ECO:0000313" key="4">
    <source>
        <dbReference type="EMBL" id="CDO77637.1"/>
    </source>
</evidence>
<keyword evidence="2" id="KW-0812">Transmembrane</keyword>